<gene>
    <name evidence="1" type="ORF">H7685_02420</name>
</gene>
<accession>A0A7S7FZE5</accession>
<protein>
    <submittedName>
        <fullName evidence="1">Uncharacterized protein</fullName>
    </submittedName>
</protein>
<proteinExistence type="predicted"/>
<sequence length="87" mass="10314">MMLNSLSSKGKIIIFGDENILSSLNKDFEYHQNIIRLKSGQHVDLIIKLLENGFFRSLFRSNDFEYDYLLLLQKIKIFMKKIFLVLI</sequence>
<evidence type="ECO:0000313" key="1">
    <source>
        <dbReference type="EMBL" id="QOX89317.1"/>
    </source>
</evidence>
<reference evidence="1" key="1">
    <citation type="submission" date="2020-08" db="EMBL/GenBank/DDBJ databases">
        <title>Phytoplasma sp. strain PR08 associated with Phyllody Disease of Parthenium hysterophorus.</title>
        <authorList>
            <person name="Kirdat K."/>
            <person name="Tiwarekar B."/>
            <person name="Yadav A."/>
        </authorList>
    </citation>
    <scope>NUCLEOTIDE SEQUENCE [LARGE SCALE GENOMIC DNA]</scope>
    <source>
        <strain evidence="1">PR08</strain>
    </source>
</reference>
<dbReference type="AlphaFoldDB" id="A0A7S7FZE5"/>
<organism evidence="1">
    <name type="scientific">Candidatus Phytoplasma australasiaticum subsp. australasiaticum</name>
    <dbReference type="NCBI Taxonomy" id="2832407"/>
    <lineage>
        <taxon>Bacteria</taxon>
        <taxon>Bacillati</taxon>
        <taxon>Mycoplasmatota</taxon>
        <taxon>Mollicutes</taxon>
        <taxon>Acholeplasmatales</taxon>
        <taxon>Acholeplasmataceae</taxon>
        <taxon>Candidatus Phytoplasma</taxon>
        <taxon>16SrII (Peanut WB group)</taxon>
        <taxon>Candidatus Phytoplasma australasiaticum</taxon>
    </lineage>
</organism>
<dbReference type="EMBL" id="CP060385">
    <property type="protein sequence ID" value="QOX89317.1"/>
    <property type="molecule type" value="Genomic_DNA"/>
</dbReference>
<name>A0A7S7FZE5_9MOLU</name>